<gene>
    <name evidence="1" type="ORF">HNR30_003706</name>
</gene>
<dbReference type="EMBL" id="JACDUR010000003">
    <property type="protein sequence ID" value="MBA2892365.1"/>
    <property type="molecule type" value="Genomic_DNA"/>
</dbReference>
<comment type="caution">
    <text evidence="1">The sequence shown here is derived from an EMBL/GenBank/DDBJ whole genome shotgun (WGS) entry which is preliminary data.</text>
</comment>
<dbReference type="RefSeq" id="WP_376771745.1">
    <property type="nucleotide sequence ID" value="NZ_BAABAM010000002.1"/>
</dbReference>
<protein>
    <recommendedName>
        <fullName evidence="3">Transposase</fullName>
    </recommendedName>
</protein>
<keyword evidence="2" id="KW-1185">Reference proteome</keyword>
<organism evidence="1 2">
    <name type="scientific">Nonomuraea soli</name>
    <dbReference type="NCBI Taxonomy" id="1032476"/>
    <lineage>
        <taxon>Bacteria</taxon>
        <taxon>Bacillati</taxon>
        <taxon>Actinomycetota</taxon>
        <taxon>Actinomycetes</taxon>
        <taxon>Streptosporangiales</taxon>
        <taxon>Streptosporangiaceae</taxon>
        <taxon>Nonomuraea</taxon>
    </lineage>
</organism>
<dbReference type="Proteomes" id="UP000530928">
    <property type="component" value="Unassembled WGS sequence"/>
</dbReference>
<evidence type="ECO:0008006" key="3">
    <source>
        <dbReference type="Google" id="ProtNLM"/>
    </source>
</evidence>
<name>A0A7W0CJM8_9ACTN</name>
<evidence type="ECO:0000313" key="2">
    <source>
        <dbReference type="Proteomes" id="UP000530928"/>
    </source>
</evidence>
<evidence type="ECO:0000313" key="1">
    <source>
        <dbReference type="EMBL" id="MBA2892365.1"/>
    </source>
</evidence>
<reference evidence="1 2" key="1">
    <citation type="submission" date="2020-07" db="EMBL/GenBank/DDBJ databases">
        <title>Genomic Encyclopedia of Type Strains, Phase IV (KMG-IV): sequencing the most valuable type-strain genomes for metagenomic binning, comparative biology and taxonomic classification.</title>
        <authorList>
            <person name="Goeker M."/>
        </authorList>
    </citation>
    <scope>NUCLEOTIDE SEQUENCE [LARGE SCALE GENOMIC DNA]</scope>
    <source>
        <strain evidence="1 2">DSM 45533</strain>
    </source>
</reference>
<sequence length="40" mass="4573">MAKVKTWKILDRVRCCLHRITMLVQAILALGKVESCYHSG</sequence>
<accession>A0A7W0CJM8</accession>
<proteinExistence type="predicted"/>
<dbReference type="AlphaFoldDB" id="A0A7W0CJM8"/>